<proteinExistence type="predicted"/>
<keyword evidence="2" id="KW-1185">Reference proteome</keyword>
<accession>A0ABX1XU57</accession>
<dbReference type="RefSeq" id="WP_171642756.1">
    <property type="nucleotide sequence ID" value="NZ_WHOA01000065.1"/>
</dbReference>
<comment type="caution">
    <text evidence="1">The sequence shown here is derived from an EMBL/GenBank/DDBJ whole genome shotgun (WGS) entry which is preliminary data.</text>
</comment>
<evidence type="ECO:0000313" key="2">
    <source>
        <dbReference type="Proteomes" id="UP000616779"/>
    </source>
</evidence>
<sequence length="832" mass="94336">MSMSMSMSMSIPVNPKRTLQRVTLEMSLKPFKSMAPEDIEAVCAEAIRQWLPLIGMAESCSMLLWVADGSEILVWDGDLQREIEWARYIGFANEEYFGHIKDDKDPRIARPYISEPARITYGDLQFIIASFKKVAAERYGIRMEVGATFDAGPEFAYSDFKYKLHPEINRAEVNGQFISLKADYTVVCGWSKLKADNASYASYPDGIPNDTAFGEFLGRQCASFLPTLGFDYIWFSNGFALSYFPWTYLGANYDGTQLALADYEELSSKMLSFWELFKQECPNYRTEIRGTNYGTGMDLAKDCIPLLELYERNYIEFPPPNSPWGALNYDFGLELTGYMSRIAVLPGETYPYRFYANDPWFWQNPWWDLYDREPHDIYCPLSVARVNTNGELESPRVVEILTIDTEKGVLDENVPMEVIPHIKKAFKDAPDQPGILTWLYPFRELHEAMAESGEHSTDVFFNDWFVRNAINQGLPLNTVLSTDDFFAMQDDAIHKLQDTILFTSAFWIKGEKAQRIVEYIRQGGKILIYGTVEDPALRQLMNLRSENALEGTFSVNLSLPEDTITSVEQQRENGTHLIDHSSHISGGGLSEVVDDAADPFTQVHATVKQDGLERTFTLSRALPEWNGGKVGWVRGSLPFQSAGVTHLPVRQEKEFMDSSVIVRYLLQQFDYSFLQTKDEEDAHHALFFIARHDNGFILTGCKQDTSVTLQLRFPDGAPVIIGQSAIIGEGMATYALDRTFHDDCRVFVNQKQSSRITSRENQPFPTSKKRTVRNISVYNLIEADVTIYPPIAALQAGIVEVKNGEQYLDLSGKIVGNRLLLSKISGTIDISW</sequence>
<reference evidence="1 2" key="1">
    <citation type="submission" date="2019-10" db="EMBL/GenBank/DDBJ databases">
        <title>Description of Paenibacillus terrestris sp. nov.</title>
        <authorList>
            <person name="Carlier A."/>
            <person name="Qi S."/>
        </authorList>
    </citation>
    <scope>NUCLEOTIDE SEQUENCE [LARGE SCALE GENOMIC DNA]</scope>
    <source>
        <strain evidence="1 2">LMG 31458</strain>
    </source>
</reference>
<evidence type="ECO:0000313" key="1">
    <source>
        <dbReference type="EMBL" id="NOU71390.1"/>
    </source>
</evidence>
<organism evidence="1 2">
    <name type="scientific">Paenibacillus phytorum</name>
    <dbReference type="NCBI Taxonomy" id="2654977"/>
    <lineage>
        <taxon>Bacteria</taxon>
        <taxon>Bacillati</taxon>
        <taxon>Bacillota</taxon>
        <taxon>Bacilli</taxon>
        <taxon>Bacillales</taxon>
        <taxon>Paenibacillaceae</taxon>
        <taxon>Paenibacillus</taxon>
    </lineage>
</organism>
<dbReference type="EMBL" id="WHOA01000065">
    <property type="protein sequence ID" value="NOU71390.1"/>
    <property type="molecule type" value="Genomic_DNA"/>
</dbReference>
<gene>
    <name evidence="1" type="ORF">GC098_08140</name>
</gene>
<evidence type="ECO:0008006" key="3">
    <source>
        <dbReference type="Google" id="ProtNLM"/>
    </source>
</evidence>
<protein>
    <recommendedName>
        <fullName evidence="3">Beta-galactosidase trimerisation domain-containing protein</fullName>
    </recommendedName>
</protein>
<dbReference type="Proteomes" id="UP000616779">
    <property type="component" value="Unassembled WGS sequence"/>
</dbReference>
<name>A0ABX1XU57_9BACL</name>